<gene>
    <name evidence="1" type="ORF">SCALOS_LOCUS1702</name>
</gene>
<accession>A0ACA9KB66</accession>
<sequence>MHRIWRNAMIKDLEVEIYACNIDQLISIKFKDGIALSKILETILDNAKIRIYGKLTVLFHIINLNDFLQTNQNIELCMLFDPPTFKYRLRNISITLNSDNVSRAWHSHLPSQIEPVENLNETIKILIYNPLNLAKIEVYLEIKFYTSNKNSSINLLANLSYQPAKYVINIESQNSDGIDDKFPTIEEILQSLNLYEAFIELENFSPIIWNNILERLHNIKFHYLNLQVQKEQTTEYKVKDFKLGVLIPCFVIKKDLIEFKQTFLDLEYSDKKWFGEINGKVEIDKKYDCSIRYLAPTKECSGTLVIENLLEDFTLLEALRIFELGDISKIPTLGNLLASTSISKININLNKNSAFSIQELSIDLKIDNLNLEPLNINNAKVKIFYSTAKNENQSVIRKYNIEGTINDTLLAKLSYDNKEQQIRATLSPYKEQTLAKTVDLLIPLIIETFDNSIFKTNLDKLTLKYHKEALFNLEAEISRQNLKPYDNKLCTKIVIDCKRNKNWLTVKASIIPIEQTSLSLIDLLNLVTGGCKFELPKNLSNLPIFDNLIVEDESFVEISLTPFEIIKYTVSVKSNTSYKLLEEPLIRLETVGVLVNYDRSKPKDKTCEGMLFGTVVPSYAIKILLVVSKSEKVNGDIVVASFLATTEKGIYFSDIASVFLQWEDKSKWLNRDVKQLKFRASLPNELNKISDQLFSNTSTNPEAYLYINITKKVVALFARIESIGDALLLVKKSPQENKREYIFAINTRESFKFGDIFNSSNDVYKILPLTRGNILYLSGSNLMFDQIDEELNSICLTLEKLLNVKINSLITIKLPNNREDVYVPELKPGMWLYAELNYNIPYSAFSSKSEFNAAITNLTFYGGISFESIKLNFVPNDKRLRISGNLNFEKYLKTNCVIEGELEIEEKKSKFDDNSDKEKKEKSTTLLSGDILFIEGIPYISRVFIKKEVSIKYLLSIAFSEGLKDQTWLQKLPDISFSEGELYYSVLPDSLESSYNKIRKNYKKDFNAKARINLFGKNFLITAKIIKGQGIIIELIRDEKESEIDLEFVILHDYKLIIQKKPGSKNMSIEMKGSLKFLGTDFELVLTFNPKYRRLEGSIKANDKIFGMDPLLEVYWSKMNGFIISKWPIIGELCWKAEDFAKLIEEISKKSIFCTVIKELKLYEEFEGKLKIESKQHLPRIPGKDFSLDVFGYYTIIIKAPNKDPTYIEEIPISFRFDIEFPKEILREFFENNLII</sequence>
<reference evidence="1" key="1">
    <citation type="submission" date="2021-06" db="EMBL/GenBank/DDBJ databases">
        <authorList>
            <person name="Kallberg Y."/>
            <person name="Tangrot J."/>
            <person name="Rosling A."/>
        </authorList>
    </citation>
    <scope>NUCLEOTIDE SEQUENCE</scope>
    <source>
        <strain evidence="1">AU212A</strain>
    </source>
</reference>
<evidence type="ECO:0000313" key="2">
    <source>
        <dbReference type="Proteomes" id="UP000789860"/>
    </source>
</evidence>
<organism evidence="1 2">
    <name type="scientific">Scutellospora calospora</name>
    <dbReference type="NCBI Taxonomy" id="85575"/>
    <lineage>
        <taxon>Eukaryota</taxon>
        <taxon>Fungi</taxon>
        <taxon>Fungi incertae sedis</taxon>
        <taxon>Mucoromycota</taxon>
        <taxon>Glomeromycotina</taxon>
        <taxon>Glomeromycetes</taxon>
        <taxon>Diversisporales</taxon>
        <taxon>Gigasporaceae</taxon>
        <taxon>Scutellospora</taxon>
    </lineage>
</organism>
<evidence type="ECO:0000313" key="1">
    <source>
        <dbReference type="EMBL" id="CAG8463184.1"/>
    </source>
</evidence>
<comment type="caution">
    <text evidence="1">The sequence shown here is derived from an EMBL/GenBank/DDBJ whole genome shotgun (WGS) entry which is preliminary data.</text>
</comment>
<protein>
    <submittedName>
        <fullName evidence="1">1855_t:CDS:1</fullName>
    </submittedName>
</protein>
<dbReference type="Proteomes" id="UP000789860">
    <property type="component" value="Unassembled WGS sequence"/>
</dbReference>
<name>A0ACA9KB66_9GLOM</name>
<proteinExistence type="predicted"/>
<keyword evidence="2" id="KW-1185">Reference proteome</keyword>
<dbReference type="EMBL" id="CAJVPM010001261">
    <property type="protein sequence ID" value="CAG8463184.1"/>
    <property type="molecule type" value="Genomic_DNA"/>
</dbReference>